<name>A0A554X6W6_9BURK</name>
<dbReference type="AlphaFoldDB" id="A0A554X6W6"/>
<protein>
    <submittedName>
        <fullName evidence="3">Transposase IS200 like protein</fullName>
    </submittedName>
</protein>
<dbReference type="GO" id="GO:0004803">
    <property type="term" value="F:transposase activity"/>
    <property type="evidence" value="ECO:0007669"/>
    <property type="project" value="InterPro"/>
</dbReference>
<organism evidence="3 4">
    <name type="scientific">Tepidimonas thermarum</name>
    <dbReference type="NCBI Taxonomy" id="335431"/>
    <lineage>
        <taxon>Bacteria</taxon>
        <taxon>Pseudomonadati</taxon>
        <taxon>Pseudomonadota</taxon>
        <taxon>Betaproteobacteria</taxon>
        <taxon>Burkholderiales</taxon>
        <taxon>Tepidimonas</taxon>
    </lineage>
</organism>
<dbReference type="OrthoDB" id="9814067at2"/>
<reference evidence="3 4" key="1">
    <citation type="submission" date="2019-07" db="EMBL/GenBank/DDBJ databases">
        <title>Tepidimonas thermarum AA-1 draft genome.</title>
        <authorList>
            <person name="Da Costa M.S."/>
            <person name="Froufe H.J.C."/>
            <person name="Egas C."/>
            <person name="Albuquerque L."/>
        </authorList>
    </citation>
    <scope>NUCLEOTIDE SEQUENCE [LARGE SCALE GENOMIC DNA]</scope>
    <source>
        <strain evidence="3 4">AA-1</strain>
    </source>
</reference>
<dbReference type="EMBL" id="VJOL01000004">
    <property type="protein sequence ID" value="TSE31571.1"/>
    <property type="molecule type" value="Genomic_DNA"/>
</dbReference>
<evidence type="ECO:0000256" key="1">
    <source>
        <dbReference type="SAM" id="MobiDB-lite"/>
    </source>
</evidence>
<comment type="caution">
    <text evidence="3">The sequence shown here is derived from an EMBL/GenBank/DDBJ whole genome shotgun (WGS) entry which is preliminary data.</text>
</comment>
<feature type="domain" description="Transposase IS200-like" evidence="2">
    <location>
        <begin position="9"/>
        <end position="123"/>
    </location>
</feature>
<keyword evidence="4" id="KW-1185">Reference proteome</keyword>
<dbReference type="GO" id="GO:0006313">
    <property type="term" value="P:DNA transposition"/>
    <property type="evidence" value="ECO:0007669"/>
    <property type="project" value="InterPro"/>
</dbReference>
<dbReference type="InterPro" id="IPR002686">
    <property type="entry name" value="Transposase_17"/>
</dbReference>
<dbReference type="GO" id="GO:0003677">
    <property type="term" value="F:DNA binding"/>
    <property type="evidence" value="ECO:0007669"/>
    <property type="project" value="InterPro"/>
</dbReference>
<dbReference type="Pfam" id="PF01797">
    <property type="entry name" value="Y1_Tnp"/>
    <property type="match status" value="1"/>
</dbReference>
<proteinExistence type="predicted"/>
<dbReference type="Gene3D" id="3.30.70.1290">
    <property type="entry name" value="Transposase IS200-like"/>
    <property type="match status" value="1"/>
</dbReference>
<dbReference type="Proteomes" id="UP000318542">
    <property type="component" value="Unassembled WGS sequence"/>
</dbReference>
<sequence length="245" mass="27418">MARLPRLAVTGLPHLVVWQGHNRQLVFVDDEDRAAFVALLAEAVAREGVEVHAWVLLDTALWLLVTPRRDGALSRLMQDIGRRYVRRFNQRHGRSGTLWEGRYRASVVAPAEVLTAMVWLDHEPVRAGLAPSPDGWPWSTHRAYVGLAPLRDVQPPPPWWALGDTPFAREAAYREQVRAGLPATREQALREAALKGWPIGDAAFLAGLEAQTGRRTRPARPGRPRKPPVDLSPKNSTTRKTDKKL</sequence>
<accession>A0A554X6W6</accession>
<dbReference type="SUPFAM" id="SSF143422">
    <property type="entry name" value="Transposase IS200-like"/>
    <property type="match status" value="1"/>
</dbReference>
<dbReference type="InterPro" id="IPR036515">
    <property type="entry name" value="Transposase_17_sf"/>
</dbReference>
<dbReference type="PANTHER" id="PTHR34322:SF2">
    <property type="entry name" value="TRANSPOSASE IS200-LIKE DOMAIN-CONTAINING PROTEIN"/>
    <property type="match status" value="1"/>
</dbReference>
<dbReference type="SMART" id="SM01321">
    <property type="entry name" value="Y1_Tnp"/>
    <property type="match status" value="1"/>
</dbReference>
<evidence type="ECO:0000313" key="4">
    <source>
        <dbReference type="Proteomes" id="UP000318542"/>
    </source>
</evidence>
<evidence type="ECO:0000313" key="3">
    <source>
        <dbReference type="EMBL" id="TSE31571.1"/>
    </source>
</evidence>
<gene>
    <name evidence="3" type="ORF">Tther_00388</name>
</gene>
<feature type="compositionally biased region" description="Basic residues" evidence="1">
    <location>
        <begin position="214"/>
        <end position="226"/>
    </location>
</feature>
<dbReference type="PANTHER" id="PTHR34322">
    <property type="entry name" value="TRANSPOSASE, Y1_TNP DOMAIN-CONTAINING"/>
    <property type="match status" value="1"/>
</dbReference>
<dbReference type="RefSeq" id="WP_143900340.1">
    <property type="nucleotide sequence ID" value="NZ_VJOL01000004.1"/>
</dbReference>
<evidence type="ECO:0000259" key="2">
    <source>
        <dbReference type="SMART" id="SM01321"/>
    </source>
</evidence>
<feature type="region of interest" description="Disordered" evidence="1">
    <location>
        <begin position="208"/>
        <end position="245"/>
    </location>
</feature>